<organism evidence="1 2">
    <name type="scientific">Brachionus plicatilis</name>
    <name type="common">Marine rotifer</name>
    <name type="synonym">Brachionus muelleri</name>
    <dbReference type="NCBI Taxonomy" id="10195"/>
    <lineage>
        <taxon>Eukaryota</taxon>
        <taxon>Metazoa</taxon>
        <taxon>Spiralia</taxon>
        <taxon>Gnathifera</taxon>
        <taxon>Rotifera</taxon>
        <taxon>Eurotatoria</taxon>
        <taxon>Monogononta</taxon>
        <taxon>Pseudotrocha</taxon>
        <taxon>Ploima</taxon>
        <taxon>Brachionidae</taxon>
        <taxon>Brachionus</taxon>
    </lineage>
</organism>
<reference evidence="1 2" key="1">
    <citation type="journal article" date="2018" name="Sci. Rep.">
        <title>Genomic signatures of local adaptation to the degree of environmental predictability in rotifers.</title>
        <authorList>
            <person name="Franch-Gras L."/>
            <person name="Hahn C."/>
            <person name="Garcia-Roger E.M."/>
            <person name="Carmona M.J."/>
            <person name="Serra M."/>
            <person name="Gomez A."/>
        </authorList>
    </citation>
    <scope>NUCLEOTIDE SEQUENCE [LARGE SCALE GENOMIC DNA]</scope>
    <source>
        <strain evidence="1">HYR1</strain>
    </source>
</reference>
<proteinExistence type="predicted"/>
<evidence type="ECO:0000313" key="1">
    <source>
        <dbReference type="EMBL" id="RNA23847.1"/>
    </source>
</evidence>
<dbReference type="EMBL" id="REGN01003208">
    <property type="protein sequence ID" value="RNA23847.1"/>
    <property type="molecule type" value="Genomic_DNA"/>
</dbReference>
<gene>
    <name evidence="1" type="ORF">BpHYR1_005109</name>
</gene>
<keyword evidence="2" id="KW-1185">Reference proteome</keyword>
<name>A0A3M7RKC9_BRAPC</name>
<dbReference type="AlphaFoldDB" id="A0A3M7RKC9"/>
<protein>
    <submittedName>
        <fullName evidence="1">Uncharacterized protein</fullName>
    </submittedName>
</protein>
<sequence>MDRHRDLTLKKFFFLVNQVQNSTAQSFFIVLKIIKLINSANNLKVLKLLDDDQDLSRHSSRLLFMRSSKKLINYIMIEGQWGEM</sequence>
<dbReference type="Proteomes" id="UP000276133">
    <property type="component" value="Unassembled WGS sequence"/>
</dbReference>
<accession>A0A3M7RKC9</accession>
<evidence type="ECO:0000313" key="2">
    <source>
        <dbReference type="Proteomes" id="UP000276133"/>
    </source>
</evidence>
<comment type="caution">
    <text evidence="1">The sequence shown here is derived from an EMBL/GenBank/DDBJ whole genome shotgun (WGS) entry which is preliminary data.</text>
</comment>